<dbReference type="EMBL" id="SNRY01002015">
    <property type="protein sequence ID" value="KAA6327298.1"/>
    <property type="molecule type" value="Genomic_DNA"/>
</dbReference>
<evidence type="ECO:0000313" key="1">
    <source>
        <dbReference type="EMBL" id="KAA6327298.1"/>
    </source>
</evidence>
<protein>
    <submittedName>
        <fullName evidence="1">Uncharacterized protein</fullName>
    </submittedName>
</protein>
<reference evidence="1" key="1">
    <citation type="submission" date="2019-03" db="EMBL/GenBank/DDBJ databases">
        <title>Single cell metagenomics reveals metabolic interactions within the superorganism composed of flagellate Streblomastix strix and complex community of Bacteroidetes bacteria on its surface.</title>
        <authorList>
            <person name="Treitli S.C."/>
            <person name="Kolisko M."/>
            <person name="Husnik F."/>
            <person name="Keeling P."/>
            <person name="Hampl V."/>
        </authorList>
    </citation>
    <scope>NUCLEOTIDE SEQUENCE</scope>
    <source>
        <strain evidence="1">STM</strain>
    </source>
</reference>
<accession>A0A5J4R153</accession>
<name>A0A5J4R153_9ZZZZ</name>
<proteinExistence type="predicted"/>
<sequence length="24" mass="2948">MKIIKNLVKFFTELFSPYVCEIKR</sequence>
<dbReference type="AlphaFoldDB" id="A0A5J4R153"/>
<comment type="caution">
    <text evidence="1">The sequence shown here is derived from an EMBL/GenBank/DDBJ whole genome shotgun (WGS) entry which is preliminary data.</text>
</comment>
<gene>
    <name evidence="1" type="ORF">EZS27_023703</name>
</gene>
<organism evidence="1">
    <name type="scientific">termite gut metagenome</name>
    <dbReference type="NCBI Taxonomy" id="433724"/>
    <lineage>
        <taxon>unclassified sequences</taxon>
        <taxon>metagenomes</taxon>
        <taxon>organismal metagenomes</taxon>
    </lineage>
</organism>
<feature type="non-terminal residue" evidence="1">
    <location>
        <position position="24"/>
    </location>
</feature>